<evidence type="ECO:0000256" key="4">
    <source>
        <dbReference type="ARBA" id="ARBA00022989"/>
    </source>
</evidence>
<comment type="subcellular location">
    <subcellularLocation>
        <location evidence="1">Membrane</location>
        <topology evidence="1">Multi-pass membrane protein</topology>
    </subcellularLocation>
</comment>
<feature type="transmembrane region" description="Helical" evidence="6">
    <location>
        <begin position="253"/>
        <end position="273"/>
    </location>
</feature>
<comment type="similarity">
    <text evidence="2">Belongs to the autoinducer-2 exporter (AI-2E) (TC 2.A.86) family.</text>
</comment>
<feature type="transmembrane region" description="Helical" evidence="6">
    <location>
        <begin position="339"/>
        <end position="364"/>
    </location>
</feature>
<feature type="transmembrane region" description="Helical" evidence="6">
    <location>
        <begin position="63"/>
        <end position="83"/>
    </location>
</feature>
<feature type="transmembrane region" description="Helical" evidence="6">
    <location>
        <begin position="279"/>
        <end position="298"/>
    </location>
</feature>
<sequence length="374" mass="42743">MITKDIAVRLLYLLISLFFIVFSVYLIINYVFPFFLGCLFALILYPLVKALRNRLNIPHVISCLLAIIFAICLLLFVFVFIGMELLQGVMYLAKWIPQNIQFLIDAFVYQFNLWIQPHVERLHQFIHSLPNQQHTIIEDKVNEISQNTADQLTAFLEMLLNWTGNQLASLPGSLTILIFSFLCTFFICKDWMRFSHFLADTIPQSLVDLSITISQHVKEKVMKYVKAQLILIAMTFVIILLGLLIFRVQHALTIAFILAIVDLLPVIGTGLIFVPWSLYLFMTGQTVLAICLFSLYLIVLLQRQLAEPKLVANALGVHPILTILAIYLGFQLFGVKGIWIGPAILFIGKACSEAKLFSLIWNYIKYNHLSVDKP</sequence>
<dbReference type="Pfam" id="PF01594">
    <property type="entry name" value="AI-2E_transport"/>
    <property type="match status" value="1"/>
</dbReference>
<keyword evidence="4 6" id="KW-1133">Transmembrane helix</keyword>
<feature type="transmembrane region" description="Helical" evidence="6">
    <location>
        <begin position="34"/>
        <end position="51"/>
    </location>
</feature>
<proteinExistence type="inferred from homology"/>
<dbReference type="PANTHER" id="PTHR21716">
    <property type="entry name" value="TRANSMEMBRANE PROTEIN"/>
    <property type="match status" value="1"/>
</dbReference>
<dbReference type="Proteomes" id="UP000831537">
    <property type="component" value="Chromosome"/>
</dbReference>
<feature type="transmembrane region" description="Helical" evidence="6">
    <location>
        <begin position="167"/>
        <end position="187"/>
    </location>
</feature>
<evidence type="ECO:0000256" key="6">
    <source>
        <dbReference type="SAM" id="Phobius"/>
    </source>
</evidence>
<keyword evidence="3 6" id="KW-0812">Transmembrane</keyword>
<organism evidence="7 8">
    <name type="scientific">Gracilibacillus salinarum</name>
    <dbReference type="NCBI Taxonomy" id="2932255"/>
    <lineage>
        <taxon>Bacteria</taxon>
        <taxon>Bacillati</taxon>
        <taxon>Bacillota</taxon>
        <taxon>Bacilli</taxon>
        <taxon>Bacillales</taxon>
        <taxon>Bacillaceae</taxon>
        <taxon>Gracilibacillus</taxon>
    </lineage>
</organism>
<keyword evidence="5 6" id="KW-0472">Membrane</keyword>
<keyword evidence="8" id="KW-1185">Reference proteome</keyword>
<dbReference type="EMBL" id="CP095071">
    <property type="protein sequence ID" value="UOQ86271.1"/>
    <property type="molecule type" value="Genomic_DNA"/>
</dbReference>
<dbReference type="RefSeq" id="WP_244746589.1">
    <property type="nucleotide sequence ID" value="NZ_CP095071.1"/>
</dbReference>
<reference evidence="7 8" key="1">
    <citation type="submission" date="2022-04" db="EMBL/GenBank/DDBJ databases">
        <title>Gracilibacillus sp. isolated from saltern.</title>
        <authorList>
            <person name="Won M."/>
            <person name="Lee C.-M."/>
            <person name="Woen H.-Y."/>
            <person name="Kwon S.-W."/>
        </authorList>
    </citation>
    <scope>NUCLEOTIDE SEQUENCE [LARGE SCALE GENOMIC DNA]</scope>
    <source>
        <strain evidence="7 8">SSPM10-3</strain>
    </source>
</reference>
<evidence type="ECO:0000256" key="2">
    <source>
        <dbReference type="ARBA" id="ARBA00009773"/>
    </source>
</evidence>
<name>A0ABY4GPX6_9BACI</name>
<evidence type="ECO:0000256" key="1">
    <source>
        <dbReference type="ARBA" id="ARBA00004141"/>
    </source>
</evidence>
<accession>A0ABY4GPX6</accession>
<dbReference type="PANTHER" id="PTHR21716:SF68">
    <property type="entry name" value="TRANSPORT PROTEIN YTVI-RELATED"/>
    <property type="match status" value="1"/>
</dbReference>
<feature type="transmembrane region" description="Helical" evidence="6">
    <location>
        <begin position="310"/>
        <end position="333"/>
    </location>
</feature>
<evidence type="ECO:0000313" key="7">
    <source>
        <dbReference type="EMBL" id="UOQ86271.1"/>
    </source>
</evidence>
<evidence type="ECO:0000313" key="8">
    <source>
        <dbReference type="Proteomes" id="UP000831537"/>
    </source>
</evidence>
<dbReference type="InterPro" id="IPR002549">
    <property type="entry name" value="AI-2E-like"/>
</dbReference>
<evidence type="ECO:0000256" key="5">
    <source>
        <dbReference type="ARBA" id="ARBA00023136"/>
    </source>
</evidence>
<feature type="transmembrane region" description="Helical" evidence="6">
    <location>
        <begin position="227"/>
        <end position="246"/>
    </location>
</feature>
<evidence type="ECO:0000256" key="3">
    <source>
        <dbReference type="ARBA" id="ARBA00022692"/>
    </source>
</evidence>
<dbReference type="InterPro" id="IPR014227">
    <property type="entry name" value="YtvI-like"/>
</dbReference>
<feature type="transmembrane region" description="Helical" evidence="6">
    <location>
        <begin position="7"/>
        <end position="28"/>
    </location>
</feature>
<protein>
    <submittedName>
        <fullName evidence="7">Sporulation integral membrane protein YtvI</fullName>
    </submittedName>
</protein>
<gene>
    <name evidence="7" type="primary">ytvI</name>
    <name evidence="7" type="ORF">MUN87_05100</name>
</gene>
<dbReference type="NCBIfam" id="TIGR02872">
    <property type="entry name" value="spore_ytvI"/>
    <property type="match status" value="1"/>
</dbReference>